<feature type="compositionally biased region" description="Polar residues" evidence="7">
    <location>
        <begin position="663"/>
        <end position="680"/>
    </location>
</feature>
<comment type="subcellular location">
    <subcellularLocation>
        <location evidence="1">Endomembrane system</location>
    </subcellularLocation>
</comment>
<gene>
    <name evidence="10" type="ORF">RFI_05481</name>
</gene>
<evidence type="ECO:0000256" key="5">
    <source>
        <dbReference type="ARBA" id="ARBA00023136"/>
    </source>
</evidence>
<keyword evidence="8" id="KW-1133">Transmembrane helix</keyword>
<dbReference type="SMART" id="SM01020">
    <property type="entry name" value="B2-adapt-app_C"/>
    <property type="match status" value="1"/>
</dbReference>
<feature type="region of interest" description="Disordered" evidence="7">
    <location>
        <begin position="642"/>
        <end position="686"/>
    </location>
</feature>
<keyword evidence="4 6" id="KW-0653">Protein transport</keyword>
<dbReference type="InterPro" id="IPR011989">
    <property type="entry name" value="ARM-like"/>
</dbReference>
<accession>X6P0H6</accession>
<evidence type="ECO:0000256" key="7">
    <source>
        <dbReference type="SAM" id="MobiDB-lite"/>
    </source>
</evidence>
<protein>
    <recommendedName>
        <fullName evidence="6">AP complex subunit beta</fullName>
    </recommendedName>
</protein>
<name>X6P0H6_RETFI</name>
<dbReference type="EMBL" id="ASPP01004802">
    <property type="protein sequence ID" value="ETO31638.1"/>
    <property type="molecule type" value="Genomic_DNA"/>
</dbReference>
<evidence type="ECO:0000256" key="3">
    <source>
        <dbReference type="ARBA" id="ARBA00022448"/>
    </source>
</evidence>
<dbReference type="GO" id="GO:0012505">
    <property type="term" value="C:endomembrane system"/>
    <property type="evidence" value="ECO:0007669"/>
    <property type="project" value="UniProtKB-SubCell"/>
</dbReference>
<dbReference type="InterPro" id="IPR002553">
    <property type="entry name" value="Clathrin/coatomer_adapt-like_N"/>
</dbReference>
<dbReference type="InterPro" id="IPR015151">
    <property type="entry name" value="B-adaptin_app_sub_C"/>
</dbReference>
<dbReference type="Pfam" id="PF09066">
    <property type="entry name" value="B2-adapt-app_C"/>
    <property type="match status" value="1"/>
</dbReference>
<feature type="domain" description="Beta-adaptin appendage C-terminal subdomain" evidence="9">
    <location>
        <begin position="729"/>
        <end position="868"/>
    </location>
</feature>
<dbReference type="FunFam" id="1.25.10.10:FF:000113">
    <property type="entry name" value="Beta-adaptin-like protein A"/>
    <property type="match status" value="1"/>
</dbReference>
<evidence type="ECO:0000313" key="10">
    <source>
        <dbReference type="EMBL" id="ETO31638.1"/>
    </source>
</evidence>
<dbReference type="GO" id="GO:0030131">
    <property type="term" value="C:clathrin adaptor complex"/>
    <property type="evidence" value="ECO:0007669"/>
    <property type="project" value="InterPro"/>
</dbReference>
<comment type="caution">
    <text evidence="10">The sequence shown here is derived from an EMBL/GenBank/DDBJ whole genome shotgun (WGS) entry which is preliminary data.</text>
</comment>
<dbReference type="SUPFAM" id="SSF48371">
    <property type="entry name" value="ARM repeat"/>
    <property type="match status" value="1"/>
</dbReference>
<evidence type="ECO:0000259" key="9">
    <source>
        <dbReference type="SMART" id="SM01020"/>
    </source>
</evidence>
<keyword evidence="3 6" id="KW-0813">Transport</keyword>
<keyword evidence="5 6" id="KW-0472">Membrane</keyword>
<dbReference type="GO" id="GO:0006886">
    <property type="term" value="P:intracellular protein transport"/>
    <property type="evidence" value="ECO:0007669"/>
    <property type="project" value="InterPro"/>
</dbReference>
<dbReference type="OrthoDB" id="10254310at2759"/>
<evidence type="ECO:0000256" key="6">
    <source>
        <dbReference type="PIRNR" id="PIRNR002291"/>
    </source>
</evidence>
<dbReference type="PANTHER" id="PTHR11134">
    <property type="entry name" value="ADAPTOR COMPLEX SUBUNIT BETA FAMILY MEMBER"/>
    <property type="match status" value="1"/>
</dbReference>
<comment type="similarity">
    <text evidence="2 6">Belongs to the adaptor complexes large subunit family.</text>
</comment>
<dbReference type="GO" id="GO:0016192">
    <property type="term" value="P:vesicle-mediated transport"/>
    <property type="evidence" value="ECO:0007669"/>
    <property type="project" value="InterPro"/>
</dbReference>
<evidence type="ECO:0000256" key="2">
    <source>
        <dbReference type="ARBA" id="ARBA00006613"/>
    </source>
</evidence>
<dbReference type="AlphaFoldDB" id="X6P0H6"/>
<keyword evidence="8" id="KW-0812">Transmembrane</keyword>
<dbReference type="Pfam" id="PF01602">
    <property type="entry name" value="Adaptin_N"/>
    <property type="match status" value="1"/>
</dbReference>
<dbReference type="Gene3D" id="3.30.310.10">
    <property type="entry name" value="TATA-Binding Protein"/>
    <property type="match status" value="1"/>
</dbReference>
<evidence type="ECO:0000256" key="1">
    <source>
        <dbReference type="ARBA" id="ARBA00004308"/>
    </source>
</evidence>
<reference evidence="10 11" key="1">
    <citation type="journal article" date="2013" name="Curr. Biol.">
        <title>The Genome of the Foraminiferan Reticulomyxa filosa.</title>
        <authorList>
            <person name="Glockner G."/>
            <person name="Hulsmann N."/>
            <person name="Schleicher M."/>
            <person name="Noegel A.A."/>
            <person name="Eichinger L."/>
            <person name="Gallinger C."/>
            <person name="Pawlowski J."/>
            <person name="Sierra R."/>
            <person name="Euteneuer U."/>
            <person name="Pillet L."/>
            <person name="Moustafa A."/>
            <person name="Platzer M."/>
            <person name="Groth M."/>
            <person name="Szafranski K."/>
            <person name="Schliwa M."/>
        </authorList>
    </citation>
    <scope>NUCLEOTIDE SEQUENCE [LARGE SCALE GENOMIC DNA]</scope>
</reference>
<dbReference type="Gene3D" id="1.25.10.10">
    <property type="entry name" value="Leucine-rich Repeat Variant"/>
    <property type="match status" value="1"/>
</dbReference>
<feature type="compositionally biased region" description="Acidic residues" evidence="7">
    <location>
        <begin position="642"/>
        <end position="659"/>
    </location>
</feature>
<sequence length="868" mass="99425">MKSGVFFFLDVSFKRRLYVDLGFEVKFLIVTQKRERKKKSLWEKRHIIKKKDRKYIMSGDGSYFVDHKRGEVLELKQQLRNSKLDQDPKAKREVIKKVIAYMTLGIDVSSLFSDMVMATNTRDFVQKKMVYLYLCTYAEKQPDVALLAVNTLQRDCKDDDPMIRGFALRYLCSLRVGNLVEYIMTPIRNGLTDASAYVRKTAVMGVGKLFAIAPDMVKKSDLIDILYNIIKDNDPGVCINAVHALNEILVDEGGMSVNRSIVHHLLNRLHTLNEWGQVTVLSVVAKYEPSENKEIFDIMNLLEDRLRHSNSALVLAVIKVFLKLTENLPKIHKEVYSRIKTPLLTLLSNPNHSLAYPVVAHMALLVRKKPQLFGDCYKHFYCRYNDLSCVKELKVEMLANVANKSNAVEILAELSEYITDVQVEIARLAVQSIGKIAIRVEDSLNTALQHLISFLEMSQDYVISETCVCVKNILRKYPQTYEQILQQLKSNMRNVEEENGKCAVLWLLGEYGDTFTEAPYILEEYIDEYANEQSSQVKLELLSATMKLFFKTPGEVQAMLGRLLAKAIQDTTKIHVRDRAVFYYRLLQTDVNKAAKIINTPKTVVDVFEDPADRKITKRIFDEFNSLAVVYRKPSELFVSEEIPELEDSEDEEEVDDEKLNETTKTQDSTDNVNNHQNHSNDADTNEQLTDQLETTDNIANNKNNNAGDLLGLEDNNDNLLSLQTDSILTLNTEPQCTPQQFQQAWKQLSVVSNTSRRLKNASNAQQIESYLKNANFRTVASGTVNVQMKLYLYCQEVYANLTLQVFFIILFFFFFFLLRQQISGELHFVEIVANLSNGDCKITFKGQSERNSQVADIFFQTLGNLFA</sequence>
<keyword evidence="11" id="KW-1185">Reference proteome</keyword>
<dbReference type="Proteomes" id="UP000023152">
    <property type="component" value="Unassembled WGS sequence"/>
</dbReference>
<dbReference type="InterPro" id="IPR012295">
    <property type="entry name" value="TBP_dom_sf"/>
</dbReference>
<organism evidence="10 11">
    <name type="scientific">Reticulomyxa filosa</name>
    <dbReference type="NCBI Taxonomy" id="46433"/>
    <lineage>
        <taxon>Eukaryota</taxon>
        <taxon>Sar</taxon>
        <taxon>Rhizaria</taxon>
        <taxon>Retaria</taxon>
        <taxon>Foraminifera</taxon>
        <taxon>Monothalamids</taxon>
        <taxon>Reticulomyxidae</taxon>
        <taxon>Reticulomyxa</taxon>
    </lineage>
</organism>
<feature type="transmembrane region" description="Helical" evidence="8">
    <location>
        <begin position="798"/>
        <end position="819"/>
    </location>
</feature>
<dbReference type="InterPro" id="IPR026739">
    <property type="entry name" value="AP_beta"/>
</dbReference>
<dbReference type="InterPro" id="IPR016342">
    <property type="entry name" value="AP_complex_bsu_1_2_4"/>
</dbReference>
<dbReference type="OMA" id="ANCMHAL"/>
<evidence type="ECO:0000313" key="11">
    <source>
        <dbReference type="Proteomes" id="UP000023152"/>
    </source>
</evidence>
<dbReference type="PIRSF" id="PIRSF002291">
    <property type="entry name" value="AP_complex_beta"/>
    <property type="match status" value="1"/>
</dbReference>
<evidence type="ECO:0000256" key="8">
    <source>
        <dbReference type="SAM" id="Phobius"/>
    </source>
</evidence>
<evidence type="ECO:0000256" key="4">
    <source>
        <dbReference type="ARBA" id="ARBA00022927"/>
    </source>
</evidence>
<proteinExistence type="inferred from homology"/>
<dbReference type="InterPro" id="IPR016024">
    <property type="entry name" value="ARM-type_fold"/>
</dbReference>
<dbReference type="GO" id="GO:0030276">
    <property type="term" value="F:clathrin binding"/>
    <property type="evidence" value="ECO:0007669"/>
    <property type="project" value="InterPro"/>
</dbReference>